<protein>
    <submittedName>
        <fullName evidence="1">Flagellar protein FliS</fullName>
    </submittedName>
</protein>
<dbReference type="Pfam" id="PF02561">
    <property type="entry name" value="FliS"/>
    <property type="match status" value="1"/>
</dbReference>
<evidence type="ECO:0000313" key="2">
    <source>
        <dbReference type="Proteomes" id="UP001203338"/>
    </source>
</evidence>
<keyword evidence="1" id="KW-0969">Cilium</keyword>
<name>A0ABT0PEY4_9GAMM</name>
<accession>A0ABT0PEY4</accession>
<reference evidence="1 2" key="1">
    <citation type="submission" date="2022-05" db="EMBL/GenBank/DDBJ databases">
        <authorList>
            <person name="Park J.-S."/>
        </authorList>
    </citation>
    <scope>NUCLEOTIDE SEQUENCE [LARGE SCALE GENOMIC DNA]</scope>
    <source>
        <strain evidence="1 2">2012CJ34-2</strain>
    </source>
</reference>
<keyword evidence="2" id="KW-1185">Reference proteome</keyword>
<evidence type="ECO:0000313" key="1">
    <source>
        <dbReference type="EMBL" id="MCL6269561.1"/>
    </source>
</evidence>
<dbReference type="InterPro" id="IPR003713">
    <property type="entry name" value="FliS"/>
</dbReference>
<proteinExistence type="predicted"/>
<dbReference type="RefSeq" id="WP_249698603.1">
    <property type="nucleotide sequence ID" value="NZ_JAMFLX010000006.1"/>
</dbReference>
<sequence length="138" mass="15161">MNSLNQARNRYRHQQYLMASESDQQVERLVLLLKGLDEILCCCEGAVEAGDLARKGELVGQGMDIFITLKQGLVSESSEGASVQPVLAMSSRLNKLYDHCLFLLSRTTLGNDLEALAAVRSVVQQLIEAWSESMVASS</sequence>
<organism evidence="1 2">
    <name type="scientific">Parendozoicomonas callyspongiae</name>
    <dbReference type="NCBI Taxonomy" id="2942213"/>
    <lineage>
        <taxon>Bacteria</taxon>
        <taxon>Pseudomonadati</taxon>
        <taxon>Pseudomonadota</taxon>
        <taxon>Gammaproteobacteria</taxon>
        <taxon>Oceanospirillales</taxon>
        <taxon>Endozoicomonadaceae</taxon>
        <taxon>Parendozoicomonas</taxon>
    </lineage>
</organism>
<dbReference type="Gene3D" id="1.20.120.340">
    <property type="entry name" value="Flagellar protein FliS"/>
    <property type="match status" value="1"/>
</dbReference>
<comment type="caution">
    <text evidence="1">The sequence shown here is derived from an EMBL/GenBank/DDBJ whole genome shotgun (WGS) entry which is preliminary data.</text>
</comment>
<keyword evidence="1" id="KW-0282">Flagellum</keyword>
<dbReference type="EMBL" id="JAMFLX010000006">
    <property type="protein sequence ID" value="MCL6269561.1"/>
    <property type="molecule type" value="Genomic_DNA"/>
</dbReference>
<gene>
    <name evidence="1" type="ORF">M3P05_06355</name>
</gene>
<keyword evidence="1" id="KW-0966">Cell projection</keyword>
<dbReference type="InterPro" id="IPR036584">
    <property type="entry name" value="FliS_sf"/>
</dbReference>
<dbReference type="Proteomes" id="UP001203338">
    <property type="component" value="Unassembled WGS sequence"/>
</dbReference>
<dbReference type="SUPFAM" id="SSF101116">
    <property type="entry name" value="Flagellar export chaperone FliS"/>
    <property type="match status" value="1"/>
</dbReference>